<sequence length="67" mass="7699">MRHRHRCIKWDNAPTGLPRPAIVERTTWLNQLYPRDACNFEELISRADAAVYRAKAAGGGQYRVCNI</sequence>
<organism evidence="1 2">
    <name type="scientific">Pseudomonas turukhanskensis</name>
    <dbReference type="NCBI Taxonomy" id="1806536"/>
    <lineage>
        <taxon>Bacteria</taxon>
        <taxon>Pseudomonadati</taxon>
        <taxon>Pseudomonadota</taxon>
        <taxon>Gammaproteobacteria</taxon>
        <taxon>Pseudomonadales</taxon>
        <taxon>Pseudomonadaceae</taxon>
        <taxon>Pseudomonas</taxon>
    </lineage>
</organism>
<dbReference type="Gene3D" id="3.30.70.270">
    <property type="match status" value="1"/>
</dbReference>
<protein>
    <recommendedName>
        <fullName evidence="3">GGDEF domain-containing protein</fullName>
    </recommendedName>
</protein>
<comment type="caution">
    <text evidence="1">The sequence shown here is derived from an EMBL/GenBank/DDBJ whole genome shotgun (WGS) entry which is preliminary data.</text>
</comment>
<gene>
    <name evidence="1" type="ORF">GCM10017655_24300</name>
</gene>
<dbReference type="InterPro" id="IPR043128">
    <property type="entry name" value="Rev_trsase/Diguanyl_cyclase"/>
</dbReference>
<evidence type="ECO:0008006" key="3">
    <source>
        <dbReference type="Google" id="ProtNLM"/>
    </source>
</evidence>
<proteinExistence type="predicted"/>
<evidence type="ECO:0000313" key="1">
    <source>
        <dbReference type="EMBL" id="GLK89368.1"/>
    </source>
</evidence>
<reference evidence="1" key="2">
    <citation type="submission" date="2023-01" db="EMBL/GenBank/DDBJ databases">
        <authorList>
            <person name="Sun Q."/>
            <person name="Evtushenko L."/>
        </authorList>
    </citation>
    <scope>NUCLEOTIDE SEQUENCE</scope>
    <source>
        <strain evidence="1">VKM B-2935</strain>
    </source>
</reference>
<accession>A0A9W6NFU0</accession>
<name>A0A9W6NFU0_9PSED</name>
<keyword evidence="2" id="KW-1185">Reference proteome</keyword>
<dbReference type="InterPro" id="IPR029787">
    <property type="entry name" value="Nucleotide_cyclase"/>
</dbReference>
<evidence type="ECO:0000313" key="2">
    <source>
        <dbReference type="Proteomes" id="UP001143328"/>
    </source>
</evidence>
<dbReference type="SUPFAM" id="SSF55073">
    <property type="entry name" value="Nucleotide cyclase"/>
    <property type="match status" value="1"/>
</dbReference>
<dbReference type="AlphaFoldDB" id="A0A9W6NFU0"/>
<dbReference type="EMBL" id="BSFN01000006">
    <property type="protein sequence ID" value="GLK89368.1"/>
    <property type="molecule type" value="Genomic_DNA"/>
</dbReference>
<reference evidence="1" key="1">
    <citation type="journal article" date="2014" name="Int. J. Syst. Evol. Microbiol.">
        <title>Complete genome sequence of Corynebacterium casei LMG S-19264T (=DSM 44701T), isolated from a smear-ripened cheese.</title>
        <authorList>
            <consortium name="US DOE Joint Genome Institute (JGI-PGF)"/>
            <person name="Walter F."/>
            <person name="Albersmeier A."/>
            <person name="Kalinowski J."/>
            <person name="Ruckert C."/>
        </authorList>
    </citation>
    <scope>NUCLEOTIDE SEQUENCE</scope>
    <source>
        <strain evidence="1">VKM B-2935</strain>
    </source>
</reference>
<dbReference type="Proteomes" id="UP001143328">
    <property type="component" value="Unassembled WGS sequence"/>
</dbReference>